<reference evidence="13" key="1">
    <citation type="journal article" date="2013" name="Genome Announc.">
        <title>First genome sequence of a syntrophic acetate-oxidizing bacterium, Tepidanaerobacter acetatoxydans strain Re1.</title>
        <authorList>
            <person name="Manzoor S."/>
            <person name="Bongcam-Rudloff E."/>
            <person name="Schnurer A."/>
            <person name="Muller B."/>
        </authorList>
    </citation>
    <scope>NUCLEOTIDE SEQUENCE [LARGE SCALE GENOMIC DNA]</scope>
    <source>
        <strain evidence="13">Re1</strain>
    </source>
</reference>
<dbReference type="KEGG" id="tae:TepiRe1_1300"/>
<dbReference type="PRINTS" id="PR00080">
    <property type="entry name" value="SDRFAMILY"/>
</dbReference>
<dbReference type="GO" id="GO:0008202">
    <property type="term" value="P:steroid metabolic process"/>
    <property type="evidence" value="ECO:0007669"/>
    <property type="project" value="UniProtKB-KW"/>
</dbReference>
<feature type="domain" description="Ketoreductase" evidence="11">
    <location>
        <begin position="6"/>
        <end position="191"/>
    </location>
</feature>
<dbReference type="InterPro" id="IPR057326">
    <property type="entry name" value="KR_dom"/>
</dbReference>
<dbReference type="EC" id="1.1.1.100" evidence="3 10"/>
<keyword evidence="13" id="KW-1185">Reference proteome</keyword>
<comment type="function">
    <text evidence="10">Catalyzes the NADPH-dependent reduction of beta-ketoacyl-ACP substrates to beta-hydroxyacyl-ACP products, the first reductive step in the elongation cycle of fatty acid biosynthesis.</text>
</comment>
<dbReference type="EMBL" id="HF563609">
    <property type="protein sequence ID" value="CCP26024.1"/>
    <property type="molecule type" value="Genomic_DNA"/>
</dbReference>
<dbReference type="Proteomes" id="UP000010802">
    <property type="component" value="Chromosome"/>
</dbReference>
<evidence type="ECO:0000256" key="2">
    <source>
        <dbReference type="ARBA" id="ARBA00006484"/>
    </source>
</evidence>
<keyword evidence="4 9" id="KW-0521">NADP</keyword>
<keyword evidence="10" id="KW-0444">Lipid biosynthesis</keyword>
<dbReference type="PROSITE" id="PS00061">
    <property type="entry name" value="ADH_SHORT"/>
    <property type="match status" value="1"/>
</dbReference>
<organism evidence="12 13">
    <name type="scientific">Tepidanaerobacter acetatoxydans (strain DSM 21804 / JCM 16047 / Re1)</name>
    <dbReference type="NCBI Taxonomy" id="1209989"/>
    <lineage>
        <taxon>Bacteria</taxon>
        <taxon>Bacillati</taxon>
        <taxon>Bacillota</taxon>
        <taxon>Clostridia</taxon>
        <taxon>Thermosediminibacterales</taxon>
        <taxon>Tepidanaerobacteraceae</taxon>
        <taxon>Tepidanaerobacter</taxon>
    </lineage>
</organism>
<dbReference type="UniPathway" id="UPA00094"/>
<dbReference type="HOGENOM" id="CLU_010194_1_3_9"/>
<dbReference type="GO" id="GO:0051287">
    <property type="term" value="F:NAD binding"/>
    <property type="evidence" value="ECO:0007669"/>
    <property type="project" value="UniProtKB-UniRule"/>
</dbReference>
<keyword evidence="10" id="KW-0276">Fatty acid metabolism</keyword>
<evidence type="ECO:0000313" key="13">
    <source>
        <dbReference type="Proteomes" id="UP000010802"/>
    </source>
</evidence>
<protein>
    <recommendedName>
        <fullName evidence="3 10">3-oxoacyl-[acyl-carrier-protein] reductase</fullName>
        <ecNumber evidence="3 10">1.1.1.100</ecNumber>
    </recommendedName>
</protein>
<keyword evidence="10" id="KW-0443">Lipid metabolism</keyword>
<evidence type="ECO:0000256" key="5">
    <source>
        <dbReference type="ARBA" id="ARBA00023002"/>
    </source>
</evidence>
<dbReference type="PANTHER" id="PTHR42879:SF2">
    <property type="entry name" value="3-OXOACYL-[ACYL-CARRIER-PROTEIN] REDUCTASE FABG"/>
    <property type="match status" value="1"/>
</dbReference>
<evidence type="ECO:0000256" key="6">
    <source>
        <dbReference type="ARBA" id="ARBA00023221"/>
    </source>
</evidence>
<keyword evidence="10" id="KW-0275">Fatty acid biosynthesis</keyword>
<dbReference type="CDD" id="cd05333">
    <property type="entry name" value="BKR_SDR_c"/>
    <property type="match status" value="1"/>
</dbReference>
<dbReference type="FunFam" id="3.40.50.720:FF:000115">
    <property type="entry name" value="3-oxoacyl-[acyl-carrier-protein] reductase FabG"/>
    <property type="match status" value="1"/>
</dbReference>
<dbReference type="GO" id="GO:0004316">
    <property type="term" value="F:3-oxoacyl-[acyl-carrier-protein] reductase (NADPH) activity"/>
    <property type="evidence" value="ECO:0007669"/>
    <property type="project" value="UniProtKB-UniRule"/>
</dbReference>
<dbReference type="AlphaFoldDB" id="F4LTK6"/>
<feature type="active site" description="Proton acceptor" evidence="8">
    <location>
        <position position="155"/>
    </location>
</feature>
<dbReference type="InterPro" id="IPR020904">
    <property type="entry name" value="Sc_DH/Rdtase_CS"/>
</dbReference>
<evidence type="ECO:0000256" key="9">
    <source>
        <dbReference type="PIRSR" id="PIRSR611284-2"/>
    </source>
</evidence>
<feature type="binding site" evidence="9">
    <location>
        <begin position="12"/>
        <end position="15"/>
    </location>
    <ligand>
        <name>NADP(+)</name>
        <dbReference type="ChEBI" id="CHEBI:58349"/>
    </ligand>
</feature>
<dbReference type="KEGG" id="tep:TepRe1_1190"/>
<dbReference type="NCBIfam" id="TIGR01830">
    <property type="entry name" value="3oxo_ACP_reduc"/>
    <property type="match status" value="1"/>
</dbReference>
<evidence type="ECO:0000256" key="8">
    <source>
        <dbReference type="PIRSR" id="PIRSR611284-1"/>
    </source>
</evidence>
<dbReference type="NCBIfam" id="NF005559">
    <property type="entry name" value="PRK07231.1"/>
    <property type="match status" value="1"/>
</dbReference>
<dbReference type="RefSeq" id="WP_013778259.1">
    <property type="nucleotide sequence ID" value="NC_015519.1"/>
</dbReference>
<sequence length="246" mass="26209">MGITDKVCLVTGGSRGIGRSICLELARNGAHVIVNYSSDEKAATQVVNEIELLGKKAKMYKADVSSFDQVVNMVDNVYNEFGKIDILVNNAGVAKDALILRMTEKDWDKVVAVNLKGVFNASKACAKYMVKQKEGKIINISSIVGIYGNAGQVNYAAAKAGIIGFTKSLAKELGSRGITVNAVAPGFIKTDMTFSLLEKDADISKNIPLKRVGMPDDVANVVAFLASKKADYITGQVIVVDGGLTL</sequence>
<evidence type="ECO:0000313" key="12">
    <source>
        <dbReference type="EMBL" id="CCP26024.1"/>
    </source>
</evidence>
<dbReference type="InterPro" id="IPR011284">
    <property type="entry name" value="3oxo_ACP_reduc"/>
</dbReference>
<dbReference type="InterPro" id="IPR002347">
    <property type="entry name" value="SDR_fam"/>
</dbReference>
<comment type="pathway">
    <text evidence="1 10">Lipid metabolism; fatty acid biosynthesis.</text>
</comment>
<dbReference type="PATRIC" id="fig|1209989.3.peg.1439"/>
<feature type="binding site" evidence="9">
    <location>
        <position position="90"/>
    </location>
    <ligand>
        <name>NADP(+)</name>
        <dbReference type="ChEBI" id="CHEBI:58349"/>
    </ligand>
</feature>
<dbReference type="InterPro" id="IPR036291">
    <property type="entry name" value="NAD(P)-bd_dom_sf"/>
</dbReference>
<dbReference type="PANTHER" id="PTHR42879">
    <property type="entry name" value="3-OXOACYL-(ACYL-CARRIER-PROTEIN) REDUCTASE"/>
    <property type="match status" value="1"/>
</dbReference>
<dbReference type="Gene3D" id="3.40.50.720">
    <property type="entry name" value="NAD(P)-binding Rossmann-like Domain"/>
    <property type="match status" value="1"/>
</dbReference>
<keyword evidence="5 10" id="KW-0560">Oxidoreductase</keyword>
<name>F4LTK6_TEPAE</name>
<proteinExistence type="inferred from homology"/>
<dbReference type="SMART" id="SM00822">
    <property type="entry name" value="PKS_KR"/>
    <property type="match status" value="1"/>
</dbReference>
<feature type="binding site" evidence="9">
    <location>
        <position position="188"/>
    </location>
    <ligand>
        <name>NADP(+)</name>
        <dbReference type="ChEBI" id="CHEBI:58349"/>
    </ligand>
</feature>
<evidence type="ECO:0000259" key="11">
    <source>
        <dbReference type="SMART" id="SM00822"/>
    </source>
</evidence>
<dbReference type="OrthoDB" id="9803333at2"/>
<dbReference type="NCBIfam" id="NF004200">
    <property type="entry name" value="PRK05653.1-5"/>
    <property type="match status" value="1"/>
</dbReference>
<dbReference type="InterPro" id="IPR050259">
    <property type="entry name" value="SDR"/>
</dbReference>
<evidence type="ECO:0000256" key="3">
    <source>
        <dbReference type="ARBA" id="ARBA00012948"/>
    </source>
</evidence>
<accession>F4LTK6</accession>
<dbReference type="PRINTS" id="PR00081">
    <property type="entry name" value="GDHRDH"/>
</dbReference>
<dbReference type="GO" id="GO:0006633">
    <property type="term" value="P:fatty acid biosynthetic process"/>
    <property type="evidence" value="ECO:0007669"/>
    <property type="project" value="UniProtKB-UniPathway"/>
</dbReference>
<comment type="subunit">
    <text evidence="10">Homotetramer.</text>
</comment>
<dbReference type="eggNOG" id="COG1028">
    <property type="taxonomic scope" value="Bacteria"/>
</dbReference>
<dbReference type="STRING" id="1209989.TepRe1_1190"/>
<feature type="binding site" evidence="9">
    <location>
        <begin position="155"/>
        <end position="159"/>
    </location>
    <ligand>
        <name>NADP(+)</name>
        <dbReference type="ChEBI" id="CHEBI:58349"/>
    </ligand>
</feature>
<evidence type="ECO:0000256" key="7">
    <source>
        <dbReference type="ARBA" id="ARBA00048508"/>
    </source>
</evidence>
<dbReference type="SUPFAM" id="SSF51735">
    <property type="entry name" value="NAD(P)-binding Rossmann-fold domains"/>
    <property type="match status" value="1"/>
</dbReference>
<dbReference type="NCBIfam" id="NF009466">
    <property type="entry name" value="PRK12826.1-2"/>
    <property type="match status" value="1"/>
</dbReference>
<evidence type="ECO:0000256" key="10">
    <source>
        <dbReference type="RuleBase" id="RU366074"/>
    </source>
</evidence>
<evidence type="ECO:0000256" key="4">
    <source>
        <dbReference type="ARBA" id="ARBA00022857"/>
    </source>
</evidence>
<gene>
    <name evidence="12" type="primary">fabG</name>
    <name evidence="12" type="ordered locus">TEPIRE1_1300</name>
</gene>
<dbReference type="Pfam" id="PF13561">
    <property type="entry name" value="adh_short_C2"/>
    <property type="match status" value="1"/>
</dbReference>
<comment type="similarity">
    <text evidence="2 10">Belongs to the short-chain dehydrogenases/reductases (SDR) family.</text>
</comment>
<evidence type="ECO:0000256" key="1">
    <source>
        <dbReference type="ARBA" id="ARBA00005194"/>
    </source>
</evidence>
<keyword evidence="6" id="KW-0753">Steroid metabolism</keyword>
<comment type="catalytic activity">
    <reaction evidence="7 10">
        <text>a (3R)-hydroxyacyl-[ACP] + NADP(+) = a 3-oxoacyl-[ACP] + NADPH + H(+)</text>
        <dbReference type="Rhea" id="RHEA:17397"/>
        <dbReference type="Rhea" id="RHEA-COMP:9916"/>
        <dbReference type="Rhea" id="RHEA-COMP:9945"/>
        <dbReference type="ChEBI" id="CHEBI:15378"/>
        <dbReference type="ChEBI" id="CHEBI:57783"/>
        <dbReference type="ChEBI" id="CHEBI:58349"/>
        <dbReference type="ChEBI" id="CHEBI:78776"/>
        <dbReference type="ChEBI" id="CHEBI:78827"/>
        <dbReference type="EC" id="1.1.1.100"/>
    </reaction>
</comment>
<accession>L0S0M2</accession>